<dbReference type="PROSITE" id="PS50180">
    <property type="entry name" value="GAE"/>
    <property type="match status" value="1"/>
</dbReference>
<evidence type="ECO:0000256" key="3">
    <source>
        <dbReference type="ARBA" id="ARBA00006613"/>
    </source>
</evidence>
<evidence type="ECO:0000256" key="5">
    <source>
        <dbReference type="ARBA" id="ARBA00022927"/>
    </source>
</evidence>
<dbReference type="Pfam" id="PF02883">
    <property type="entry name" value="Alpha_adaptinC2"/>
    <property type="match status" value="1"/>
</dbReference>
<dbReference type="SUPFAM" id="SSF49348">
    <property type="entry name" value="Clathrin adaptor appendage domain"/>
    <property type="match status" value="1"/>
</dbReference>
<organism evidence="11 12">
    <name type="scientific">Rhizophlyctis rosea</name>
    <dbReference type="NCBI Taxonomy" id="64517"/>
    <lineage>
        <taxon>Eukaryota</taxon>
        <taxon>Fungi</taxon>
        <taxon>Fungi incertae sedis</taxon>
        <taxon>Chytridiomycota</taxon>
        <taxon>Chytridiomycota incertae sedis</taxon>
        <taxon>Chytridiomycetes</taxon>
        <taxon>Rhizophlyctidales</taxon>
        <taxon>Rhizophlyctidaceae</taxon>
        <taxon>Rhizophlyctis</taxon>
    </lineage>
</organism>
<feature type="domain" description="GAE" evidence="10">
    <location>
        <begin position="839"/>
        <end position="950"/>
    </location>
</feature>
<dbReference type="InterPro" id="IPR016024">
    <property type="entry name" value="ARM-type_fold"/>
</dbReference>
<dbReference type="Pfam" id="PF01602">
    <property type="entry name" value="Adaptin_N"/>
    <property type="match status" value="1"/>
</dbReference>
<dbReference type="EMBL" id="JADGJD010000921">
    <property type="protein sequence ID" value="KAJ3047662.1"/>
    <property type="molecule type" value="Genomic_DNA"/>
</dbReference>
<evidence type="ECO:0000256" key="8">
    <source>
        <dbReference type="ARBA" id="ARBA00023329"/>
    </source>
</evidence>
<dbReference type="InterPro" id="IPR050840">
    <property type="entry name" value="Adaptor_Complx_Large_Subunit"/>
</dbReference>
<dbReference type="InterPro" id="IPR008152">
    <property type="entry name" value="Clathrin_a/b/g-adaptin_app_Ig"/>
</dbReference>
<evidence type="ECO:0000256" key="6">
    <source>
        <dbReference type="ARBA" id="ARBA00023034"/>
    </source>
</evidence>
<evidence type="ECO:0000256" key="2">
    <source>
        <dbReference type="ARBA" id="ARBA00004555"/>
    </source>
</evidence>
<dbReference type="InterPro" id="IPR017107">
    <property type="entry name" value="AP1_complex_gsu"/>
</dbReference>
<evidence type="ECO:0000313" key="12">
    <source>
        <dbReference type="Proteomes" id="UP001212841"/>
    </source>
</evidence>
<dbReference type="InterPro" id="IPR013041">
    <property type="entry name" value="Clathrin_app_Ig-like_sf"/>
</dbReference>
<dbReference type="GO" id="GO:0030121">
    <property type="term" value="C:AP-1 adaptor complex"/>
    <property type="evidence" value="ECO:0007669"/>
    <property type="project" value="InterPro"/>
</dbReference>
<evidence type="ECO:0000259" key="10">
    <source>
        <dbReference type="PROSITE" id="PS50180"/>
    </source>
</evidence>
<dbReference type="PIRSF" id="PIRSF037094">
    <property type="entry name" value="AP1_complex_gamma"/>
    <property type="match status" value="1"/>
</dbReference>
<dbReference type="GO" id="GO:0016482">
    <property type="term" value="P:cytosolic transport"/>
    <property type="evidence" value="ECO:0007669"/>
    <property type="project" value="UniProtKB-ARBA"/>
</dbReference>
<keyword evidence="4 9" id="KW-0813">Transport</keyword>
<dbReference type="InterPro" id="IPR008153">
    <property type="entry name" value="GAE_dom"/>
</dbReference>
<keyword evidence="12" id="KW-1185">Reference proteome</keyword>
<keyword evidence="7 9" id="KW-0472">Membrane</keyword>
<dbReference type="GO" id="GO:0016192">
    <property type="term" value="P:vesicle-mediated transport"/>
    <property type="evidence" value="ECO:0007669"/>
    <property type="project" value="InterPro"/>
</dbReference>
<dbReference type="GO" id="GO:0006886">
    <property type="term" value="P:intracellular protein transport"/>
    <property type="evidence" value="ECO:0007669"/>
    <property type="project" value="UniProtKB-UniRule"/>
</dbReference>
<proteinExistence type="inferred from homology"/>
<dbReference type="Proteomes" id="UP001212841">
    <property type="component" value="Unassembled WGS sequence"/>
</dbReference>
<dbReference type="SMART" id="SM00809">
    <property type="entry name" value="Alpha_adaptinC2"/>
    <property type="match status" value="1"/>
</dbReference>
<comment type="similarity">
    <text evidence="3 9">Belongs to the adaptor complexes large subunit family.</text>
</comment>
<evidence type="ECO:0000256" key="1">
    <source>
        <dbReference type="ARBA" id="ARBA00004156"/>
    </source>
</evidence>
<name>A0AAD5S6L4_9FUNG</name>
<sequence>MSTAQQFFNNVEKYIPKLGVLRLKDLIKQIRACKTAADERAVIAKESAFIRTSFKEENVETRHINVAKLLYIHMLGYPAHFGQMECLKLGGAKDESESAQEVGAKDNIKGQMDQRLSVELLPSWKIFANLLFDPIRTVASPKFADKRLGYLGIMLLLDENQEVLTLVTNCLKNDMNNSNMYVVGLALCTLGNISSQEMARDLSMEVEKLLGSSNTYVRKKAALCALRIVKKVPDLMENFLSRGKNLLNERNHGVLLTGVTLLTEMCQLDPEILSELRKNAVGTLVRHLKNLVTAGFSPEHDVSGVTDPFLQVKVLRLMRILGKGDSEASDAMNDVLAQVATNTEASKNVGNAILYETVLTIMEIESENSLRVLGINILGRFLANRDNNIRYVALTTLTKTCQNNPTSDSSALQRHRSTILDCLRDPDVSIRRRALDLSFFLINAQNIRILTRELLSFLEIAEGEVKNSVAVRVCDFAGRYRPNKRWEVDTVCRVLRVAGAYVDQSVVNHFVKLVTTSPPELQQYAVRKIYNIVKNEGERALTQEGLLQAMVWCVGEYGDVLVSGGGSTEQGIFGEKDEGEEAGADPLQGEYQVAPAEGDVVAMFTELLRGPYATLAVKEYSVTALAKLTGRFRDGSVIEQLRALIAKYQVNINVELQQRAVEYARIMGLDGETRAALLERMPVLESALKEESKKGSGVPVAENAPAAAAPSGGAELLGGLNDDLMGLGIGESGAAAGAGGGDIYNMVFGGSGTAGGGGTAKNDNIMDLLGGIGLGSAPVTSTPTSASSASKPTTDLLGDLFGGGAPAAAASPVSAPPISVDPLGDLLGGFGGAPQQQEQQGRSYQCYDKNGLRIALVPTKEGTSLRINAKLENVGMVGVGGVAFQVAVPKTQSISWLQALTSTDIGPGGSATQIMRIDNPKKAPIRLRLKVAYSVGGQGVDEIVEFSGFDPSLWA</sequence>
<keyword evidence="8 9" id="KW-0968">Cytoplasmic vesicle</keyword>
<dbReference type="Gene3D" id="1.25.10.10">
    <property type="entry name" value="Leucine-rich Repeat Variant"/>
    <property type="match status" value="2"/>
</dbReference>
<dbReference type="AlphaFoldDB" id="A0AAD5S6L4"/>
<gene>
    <name evidence="11" type="primary">APL4</name>
    <name evidence="11" type="ORF">HK097_011334</name>
</gene>
<keyword evidence="5 9" id="KW-0653">Protein transport</keyword>
<evidence type="ECO:0000313" key="11">
    <source>
        <dbReference type="EMBL" id="KAJ3047662.1"/>
    </source>
</evidence>
<evidence type="ECO:0000256" key="7">
    <source>
        <dbReference type="ARBA" id="ARBA00023136"/>
    </source>
</evidence>
<comment type="subcellular location">
    <subcellularLocation>
        <location evidence="1">Cytoplasmic vesicle membrane</location>
    </subcellularLocation>
    <subcellularLocation>
        <location evidence="2">Golgi apparatus</location>
    </subcellularLocation>
</comment>
<dbReference type="PANTHER" id="PTHR22780">
    <property type="entry name" value="ADAPTIN, ALPHA/GAMMA/EPSILON"/>
    <property type="match status" value="1"/>
</dbReference>
<keyword evidence="6 9" id="KW-0333">Golgi apparatus</keyword>
<protein>
    <recommendedName>
        <fullName evidence="9">AP-1 complex subunit gamma</fullName>
    </recommendedName>
</protein>
<dbReference type="Gene3D" id="2.60.40.1230">
    <property type="match status" value="1"/>
</dbReference>
<dbReference type="GO" id="GO:0005829">
    <property type="term" value="C:cytosol"/>
    <property type="evidence" value="ECO:0007669"/>
    <property type="project" value="GOC"/>
</dbReference>
<dbReference type="InterPro" id="IPR011989">
    <property type="entry name" value="ARM-like"/>
</dbReference>
<reference evidence="11" key="1">
    <citation type="submission" date="2020-05" db="EMBL/GenBank/DDBJ databases">
        <title>Phylogenomic resolution of chytrid fungi.</title>
        <authorList>
            <person name="Stajich J.E."/>
            <person name="Amses K."/>
            <person name="Simmons R."/>
            <person name="Seto K."/>
            <person name="Myers J."/>
            <person name="Bonds A."/>
            <person name="Quandt C.A."/>
            <person name="Barry K."/>
            <person name="Liu P."/>
            <person name="Grigoriev I."/>
            <person name="Longcore J.E."/>
            <person name="James T.Y."/>
        </authorList>
    </citation>
    <scope>NUCLEOTIDE SEQUENCE</scope>
    <source>
        <strain evidence="11">JEL0318</strain>
    </source>
</reference>
<dbReference type="SUPFAM" id="SSF48371">
    <property type="entry name" value="ARM repeat"/>
    <property type="match status" value="1"/>
</dbReference>
<comment type="caution">
    <text evidence="11">The sequence shown here is derived from an EMBL/GenBank/DDBJ whole genome shotgun (WGS) entry which is preliminary data.</text>
</comment>
<evidence type="ECO:0000256" key="9">
    <source>
        <dbReference type="PIRNR" id="PIRNR037094"/>
    </source>
</evidence>
<evidence type="ECO:0000256" key="4">
    <source>
        <dbReference type="ARBA" id="ARBA00022448"/>
    </source>
</evidence>
<accession>A0AAD5S6L4</accession>
<dbReference type="InterPro" id="IPR002553">
    <property type="entry name" value="Clathrin/coatomer_adapt-like_N"/>
</dbReference>